<gene>
    <name evidence="2" type="ORF">EV700_2252</name>
</gene>
<name>A0A4Q7YKW2_9GAMM</name>
<comment type="caution">
    <text evidence="2">The sequence shown here is derived from an EMBL/GenBank/DDBJ whole genome shotgun (WGS) entry which is preliminary data.</text>
</comment>
<dbReference type="PANTHER" id="PTHR36124:SF1">
    <property type="entry name" value="ER-BOUND OXYGENASE MPAB_MPAB'_RUBBER OXYGENASE CATALYTIC DOMAIN-CONTAINING PROTEIN"/>
    <property type="match status" value="1"/>
</dbReference>
<accession>A0A4Q7YKW2</accession>
<dbReference type="RefSeq" id="WP_165391442.1">
    <property type="nucleotide sequence ID" value="NZ_SHKX01000013.1"/>
</dbReference>
<protein>
    <submittedName>
        <fullName evidence="2">Uncharacterized protein DUF2236</fullName>
    </submittedName>
</protein>
<organism evidence="2 3">
    <name type="scientific">Fluviicoccus keumensis</name>
    <dbReference type="NCBI Taxonomy" id="1435465"/>
    <lineage>
        <taxon>Bacteria</taxon>
        <taxon>Pseudomonadati</taxon>
        <taxon>Pseudomonadota</taxon>
        <taxon>Gammaproteobacteria</taxon>
        <taxon>Moraxellales</taxon>
        <taxon>Moraxellaceae</taxon>
        <taxon>Fluviicoccus</taxon>
    </lineage>
</organism>
<dbReference type="InterPro" id="IPR018713">
    <property type="entry name" value="MPAB/Lcp_cat_dom"/>
</dbReference>
<dbReference type="EMBL" id="SHKX01000013">
    <property type="protein sequence ID" value="RZU38322.1"/>
    <property type="molecule type" value="Genomic_DNA"/>
</dbReference>
<sequence length="281" mass="32377">MRDLFWARKELATLDPVQDARRYAQLTFETRYGLPIFIHALFSVAFAYNMGDPRIANVLYREGTGTIIKNTRQRNFETLVFFGLIYEHGDGPEGQRIIQRMQRIHTHFRIPNELYLYTLATLACLPRRLSDRFAGADGLSRDELESQFQLWLRVGKMMGIQDIPPTQEAYLAWMLDYEQKNFAYTPGGEAVVRALAAEWADYWFPKPLQGVAENLFYALIDPELHEVLGIPKPPRWQSALAGQLVKGFIKAVRVLPDVPERSLIKTFSRNIDELKLKAKLA</sequence>
<feature type="domain" description="ER-bound oxygenase mpaB/mpaB'/Rubber oxygenase catalytic" evidence="1">
    <location>
        <begin position="66"/>
        <end position="245"/>
    </location>
</feature>
<dbReference type="AlphaFoldDB" id="A0A4Q7YKW2"/>
<keyword evidence="3" id="KW-1185">Reference proteome</keyword>
<dbReference type="InterPro" id="IPR046366">
    <property type="entry name" value="MPAB"/>
</dbReference>
<proteinExistence type="predicted"/>
<dbReference type="Proteomes" id="UP000292423">
    <property type="component" value="Unassembled WGS sequence"/>
</dbReference>
<dbReference type="Pfam" id="PF09995">
    <property type="entry name" value="MPAB_Lcp_cat"/>
    <property type="match status" value="1"/>
</dbReference>
<evidence type="ECO:0000313" key="2">
    <source>
        <dbReference type="EMBL" id="RZU38322.1"/>
    </source>
</evidence>
<evidence type="ECO:0000259" key="1">
    <source>
        <dbReference type="Pfam" id="PF09995"/>
    </source>
</evidence>
<reference evidence="2 3" key="1">
    <citation type="submission" date="2019-02" db="EMBL/GenBank/DDBJ databases">
        <title>Genomic Encyclopedia of Type Strains, Phase IV (KMG-IV): sequencing the most valuable type-strain genomes for metagenomic binning, comparative biology and taxonomic classification.</title>
        <authorList>
            <person name="Goeker M."/>
        </authorList>
    </citation>
    <scope>NUCLEOTIDE SEQUENCE [LARGE SCALE GENOMIC DNA]</scope>
    <source>
        <strain evidence="2 3">DSM 105135</strain>
    </source>
</reference>
<dbReference type="PANTHER" id="PTHR36124">
    <property type="match status" value="1"/>
</dbReference>
<dbReference type="GO" id="GO:0016491">
    <property type="term" value="F:oxidoreductase activity"/>
    <property type="evidence" value="ECO:0007669"/>
    <property type="project" value="InterPro"/>
</dbReference>
<evidence type="ECO:0000313" key="3">
    <source>
        <dbReference type="Proteomes" id="UP000292423"/>
    </source>
</evidence>